<accession>A0A0C1FHB4</accession>
<dbReference type="RefSeq" id="WP_039481425.1">
    <property type="nucleotide sequence ID" value="NZ_JSYN01000034.1"/>
</dbReference>
<feature type="transmembrane region" description="Helical" evidence="1">
    <location>
        <begin position="7"/>
        <end position="29"/>
    </location>
</feature>
<gene>
    <name evidence="2" type="ORF">OC25_23120</name>
</gene>
<evidence type="ECO:0000313" key="3">
    <source>
        <dbReference type="Proteomes" id="UP000031246"/>
    </source>
</evidence>
<keyword evidence="3" id="KW-1185">Reference proteome</keyword>
<reference evidence="2 3" key="1">
    <citation type="submission" date="2014-10" db="EMBL/GenBank/DDBJ databases">
        <title>Pedobacter Kyungheensis.</title>
        <authorList>
            <person name="Anderson B.M."/>
            <person name="Newman J.D."/>
        </authorList>
    </citation>
    <scope>NUCLEOTIDE SEQUENCE [LARGE SCALE GENOMIC DNA]</scope>
    <source>
        <strain evidence="2 3">KACC 16221</strain>
    </source>
</reference>
<evidence type="ECO:0000256" key="1">
    <source>
        <dbReference type="SAM" id="Phobius"/>
    </source>
</evidence>
<comment type="caution">
    <text evidence="2">The sequence shown here is derived from an EMBL/GenBank/DDBJ whole genome shotgun (WGS) entry which is preliminary data.</text>
</comment>
<keyword evidence="1" id="KW-0812">Transmembrane</keyword>
<proteinExistence type="predicted"/>
<organism evidence="2 3">
    <name type="scientific">Pedobacter kyungheensis</name>
    <dbReference type="NCBI Taxonomy" id="1069985"/>
    <lineage>
        <taxon>Bacteria</taxon>
        <taxon>Pseudomonadati</taxon>
        <taxon>Bacteroidota</taxon>
        <taxon>Sphingobacteriia</taxon>
        <taxon>Sphingobacteriales</taxon>
        <taxon>Sphingobacteriaceae</taxon>
        <taxon>Pedobacter</taxon>
    </lineage>
</organism>
<dbReference type="Proteomes" id="UP000031246">
    <property type="component" value="Unassembled WGS sequence"/>
</dbReference>
<keyword evidence="1" id="KW-0472">Membrane</keyword>
<sequence>MQIKKKYHFLVWLFIPLFLVSYFCFDLIWEKTWFFAIPLMGFLGMASIAFFILCITAKYKPGIFVGISVIAIIATTEIANSELFKSEKVLAATLMDDMSAIRLSLRENHTFEMVNSNIASEQVFTGNYKLNGNKIIFLDKHFDNDFIPDTLAILENKIVFQFNKDGMPDTSFARYFDIDKNRIKQIPNL</sequence>
<feature type="transmembrane region" description="Helical" evidence="1">
    <location>
        <begin position="62"/>
        <end position="79"/>
    </location>
</feature>
<name>A0A0C1FHB4_9SPHI</name>
<feature type="transmembrane region" description="Helical" evidence="1">
    <location>
        <begin position="35"/>
        <end position="55"/>
    </location>
</feature>
<dbReference type="AlphaFoldDB" id="A0A0C1FHB4"/>
<evidence type="ECO:0000313" key="2">
    <source>
        <dbReference type="EMBL" id="KIA91153.1"/>
    </source>
</evidence>
<protein>
    <submittedName>
        <fullName evidence="2">Uncharacterized protein</fullName>
    </submittedName>
</protein>
<dbReference type="EMBL" id="JSYN01000034">
    <property type="protein sequence ID" value="KIA91153.1"/>
    <property type="molecule type" value="Genomic_DNA"/>
</dbReference>
<keyword evidence="1" id="KW-1133">Transmembrane helix</keyword>
<dbReference type="OrthoDB" id="894361at2"/>